<dbReference type="InterPro" id="IPR050495">
    <property type="entry name" value="ATG22/LtaA_families"/>
</dbReference>
<keyword evidence="8" id="KW-0926">Vacuole</keyword>
<evidence type="ECO:0000256" key="1">
    <source>
        <dbReference type="ARBA" id="ARBA00004128"/>
    </source>
</evidence>
<sequence>MASLGGTGADNVVGELELFAHNTSDIKEKGFIDVEESRSANSHVEAGEPEPVTTRWELWAWYAYYFGNNSAGTLSYAPLIFQSLLSQAGRDGNDFTKDCSYDATAPCVVKFGAGYTNIDTVVLICNGLVFAFQGVILICFGSMGDYGHWKKWILICSTLVCWAMQFGFLGLTDPSQYSSAIGLYIVSSLSYNICQAFWTPSFPLLARNTPEALESKRSFQAGEMTEAEFEKTQMLQRNRLSNIAFGCMSIGYTFTLLIALGAAYGLHANDSSAANIKAAVVIVGVATGVWIICGTPWFFMEKPRAAKLPKGETYFSVGAKAYFHAFKSIPRLTQTWLYLLGYFLISDGYATTNQIYGICQNAIVSYSTTTSTELYIVQGISNAAGIFIFWVIQRYFKIRTKVILMVNCGFLLVIPVWGCIGIGTTRFGFHNLWEVWAFSVIDCAAVAPFYAFSATMLSDICPKGREVTFFALYALVSKSTAWIGPIVSGVIIDRTGNTWKGFPFSLGLTVAGYICICFVDVQKGREQCERYVLEDPTLQKDE</sequence>
<dbReference type="Proteomes" id="UP000256328">
    <property type="component" value="Unassembled WGS sequence"/>
</dbReference>
<feature type="transmembrane region" description="Helical" evidence="8">
    <location>
        <begin position="336"/>
        <end position="355"/>
    </location>
</feature>
<protein>
    <recommendedName>
        <fullName evidence="8">Autophagy-related protein</fullName>
    </recommendedName>
</protein>
<comment type="subcellular location">
    <subcellularLocation>
        <location evidence="1 8">Vacuole membrane</location>
        <topology evidence="1 8">Multi-pass membrane protein</topology>
    </subcellularLocation>
</comment>
<keyword evidence="8" id="KW-0029">Amino-acid transport</keyword>
<feature type="transmembrane region" description="Helical" evidence="8">
    <location>
        <begin position="469"/>
        <end position="492"/>
    </location>
</feature>
<keyword evidence="7 8" id="KW-0472">Membrane</keyword>
<evidence type="ECO:0000256" key="5">
    <source>
        <dbReference type="ARBA" id="ARBA00022989"/>
    </source>
</evidence>
<feature type="transmembrane region" description="Helical" evidence="8">
    <location>
        <begin position="504"/>
        <end position="521"/>
    </location>
</feature>
<dbReference type="PANTHER" id="PTHR23519:SF5">
    <property type="entry name" value="AUTOPHAGY-RELATED PROTEIN"/>
    <property type="match status" value="1"/>
</dbReference>
<proteinExistence type="inferred from homology"/>
<feature type="transmembrane region" description="Helical" evidence="8">
    <location>
        <begin position="152"/>
        <end position="171"/>
    </location>
</feature>
<keyword evidence="4 8" id="KW-0812">Transmembrane</keyword>
<dbReference type="Pfam" id="PF11700">
    <property type="entry name" value="ATG22"/>
    <property type="match status" value="1"/>
</dbReference>
<evidence type="ECO:0000256" key="8">
    <source>
        <dbReference type="RuleBase" id="RU363073"/>
    </source>
</evidence>
<comment type="caution">
    <text evidence="9">The sequence shown here is derived from an EMBL/GenBank/DDBJ whole genome shotgun (WGS) entry which is preliminary data.</text>
</comment>
<feature type="transmembrane region" description="Helical" evidence="8">
    <location>
        <begin position="404"/>
        <end position="423"/>
    </location>
</feature>
<keyword evidence="10" id="KW-1185">Reference proteome</keyword>
<dbReference type="InterPro" id="IPR024671">
    <property type="entry name" value="Atg22-like"/>
</dbReference>
<dbReference type="InterPro" id="IPR036259">
    <property type="entry name" value="MFS_trans_sf"/>
</dbReference>
<keyword evidence="3 8" id="KW-0813">Transport</keyword>
<dbReference type="Gene3D" id="1.20.1250.20">
    <property type="entry name" value="MFS general substrate transporter like domains"/>
    <property type="match status" value="1"/>
</dbReference>
<comment type="similarity">
    <text evidence="2 8">Belongs to the ATG22 family.</text>
</comment>
<organism evidence="9 10">
    <name type="scientific">Coleophoma crateriformis</name>
    <dbReference type="NCBI Taxonomy" id="565419"/>
    <lineage>
        <taxon>Eukaryota</taxon>
        <taxon>Fungi</taxon>
        <taxon>Dikarya</taxon>
        <taxon>Ascomycota</taxon>
        <taxon>Pezizomycotina</taxon>
        <taxon>Leotiomycetes</taxon>
        <taxon>Helotiales</taxon>
        <taxon>Dermateaceae</taxon>
        <taxon>Coleophoma</taxon>
    </lineage>
</organism>
<keyword evidence="5 8" id="KW-1133">Transmembrane helix</keyword>
<evidence type="ECO:0000256" key="3">
    <source>
        <dbReference type="ARBA" id="ARBA00022448"/>
    </source>
</evidence>
<dbReference type="OrthoDB" id="3506827at2759"/>
<evidence type="ECO:0000313" key="9">
    <source>
        <dbReference type="EMBL" id="RDW61469.1"/>
    </source>
</evidence>
<dbReference type="GO" id="GO:0006914">
    <property type="term" value="P:autophagy"/>
    <property type="evidence" value="ECO:0007669"/>
    <property type="project" value="UniProtKB-KW"/>
</dbReference>
<dbReference type="GO" id="GO:0006865">
    <property type="term" value="P:amino acid transport"/>
    <property type="evidence" value="ECO:0007669"/>
    <property type="project" value="UniProtKB-KW"/>
</dbReference>
<evidence type="ECO:0000256" key="6">
    <source>
        <dbReference type="ARBA" id="ARBA00023006"/>
    </source>
</evidence>
<dbReference type="EMBL" id="PDLN01000018">
    <property type="protein sequence ID" value="RDW61469.1"/>
    <property type="molecule type" value="Genomic_DNA"/>
</dbReference>
<gene>
    <name evidence="9" type="ORF">BP5796_11361</name>
</gene>
<feature type="transmembrane region" description="Helical" evidence="8">
    <location>
        <begin position="435"/>
        <end position="457"/>
    </location>
</feature>
<reference evidence="9 10" key="1">
    <citation type="journal article" date="2018" name="IMA Fungus">
        <title>IMA Genome-F 9: Draft genome sequence of Annulohypoxylon stygium, Aspergillus mulundensis, Berkeleyomyces basicola (syn. Thielaviopsis basicola), Ceratocystis smalleyi, two Cercospora beticola strains, Coleophoma cylindrospora, Fusarium fracticaudum, Phialophora cf. hyalina, and Morchella septimelata.</title>
        <authorList>
            <person name="Wingfield B.D."/>
            <person name="Bills G.F."/>
            <person name="Dong Y."/>
            <person name="Huang W."/>
            <person name="Nel W.J."/>
            <person name="Swalarsk-Parry B.S."/>
            <person name="Vaghefi N."/>
            <person name="Wilken P.M."/>
            <person name="An Z."/>
            <person name="de Beer Z.W."/>
            <person name="De Vos L."/>
            <person name="Chen L."/>
            <person name="Duong T.A."/>
            <person name="Gao Y."/>
            <person name="Hammerbacher A."/>
            <person name="Kikkert J.R."/>
            <person name="Li Y."/>
            <person name="Li H."/>
            <person name="Li K."/>
            <person name="Li Q."/>
            <person name="Liu X."/>
            <person name="Ma X."/>
            <person name="Naidoo K."/>
            <person name="Pethybridge S.J."/>
            <person name="Sun J."/>
            <person name="Steenkamp E.T."/>
            <person name="van der Nest M.A."/>
            <person name="van Wyk S."/>
            <person name="Wingfield M.J."/>
            <person name="Xiong C."/>
            <person name="Yue Q."/>
            <person name="Zhang X."/>
        </authorList>
    </citation>
    <scope>NUCLEOTIDE SEQUENCE [LARGE SCALE GENOMIC DNA]</scope>
    <source>
        <strain evidence="9 10">BP5796</strain>
    </source>
</reference>
<keyword evidence="6 8" id="KW-0072">Autophagy</keyword>
<evidence type="ECO:0000256" key="7">
    <source>
        <dbReference type="ARBA" id="ARBA00023136"/>
    </source>
</evidence>
<name>A0A3D8QI64_9HELO</name>
<dbReference type="PANTHER" id="PTHR23519">
    <property type="entry name" value="AUTOPHAGY-RELATED PROTEIN 22"/>
    <property type="match status" value="1"/>
</dbReference>
<evidence type="ECO:0000256" key="2">
    <source>
        <dbReference type="ARBA" id="ARBA00006978"/>
    </source>
</evidence>
<feature type="transmembrane region" description="Helical" evidence="8">
    <location>
        <begin position="375"/>
        <end position="392"/>
    </location>
</feature>
<feature type="transmembrane region" description="Helical" evidence="8">
    <location>
        <begin position="243"/>
        <end position="266"/>
    </location>
</feature>
<feature type="transmembrane region" description="Helical" evidence="8">
    <location>
        <begin position="121"/>
        <end position="140"/>
    </location>
</feature>
<comment type="function">
    <text evidence="8">Vacuolar effluxer which mediate the efflux of amino acids resulting from autophagic degradation. The release of autophagic amino acids allows the maintenance of protein synthesis and viability during nitrogen starvation.</text>
</comment>
<dbReference type="GO" id="GO:0005774">
    <property type="term" value="C:vacuolar membrane"/>
    <property type="evidence" value="ECO:0007669"/>
    <property type="project" value="UniProtKB-SubCell"/>
</dbReference>
<dbReference type="SUPFAM" id="SSF103473">
    <property type="entry name" value="MFS general substrate transporter"/>
    <property type="match status" value="1"/>
</dbReference>
<evidence type="ECO:0000256" key="4">
    <source>
        <dbReference type="ARBA" id="ARBA00022692"/>
    </source>
</evidence>
<dbReference type="AlphaFoldDB" id="A0A3D8QI64"/>
<evidence type="ECO:0000313" key="10">
    <source>
        <dbReference type="Proteomes" id="UP000256328"/>
    </source>
</evidence>
<feature type="transmembrane region" description="Helical" evidence="8">
    <location>
        <begin position="278"/>
        <end position="300"/>
    </location>
</feature>
<accession>A0A3D8QI64</accession>